<dbReference type="AlphaFoldDB" id="A0A261SUI0"/>
<organism evidence="1 4">
    <name type="scientific">Bordetella genomosp. 1</name>
    <dbReference type="NCBI Taxonomy" id="1395607"/>
    <lineage>
        <taxon>Bacteria</taxon>
        <taxon>Pseudomonadati</taxon>
        <taxon>Pseudomonadota</taxon>
        <taxon>Betaproteobacteria</taxon>
        <taxon>Burkholderiales</taxon>
        <taxon>Alcaligenaceae</taxon>
        <taxon>Bordetella</taxon>
    </lineage>
</organism>
<reference evidence="2 3" key="2">
    <citation type="submission" date="2017-05" db="EMBL/GenBank/DDBJ databases">
        <title>Complete and WGS of Bordetella genogroups.</title>
        <authorList>
            <person name="Spilker T."/>
            <person name="Lipuma J."/>
        </authorList>
    </citation>
    <scope>NUCLEOTIDE SEQUENCE [LARGE SCALE GENOMIC DNA]</scope>
    <source>
        <strain evidence="2 3">AU9795</strain>
    </source>
</reference>
<dbReference type="Gene3D" id="2.60.120.620">
    <property type="entry name" value="q2cbj1_9rhob like domain"/>
    <property type="match status" value="1"/>
</dbReference>
<dbReference type="OrthoDB" id="9781972at2"/>
<protein>
    <submittedName>
        <fullName evidence="1">Proline hydroxylase</fullName>
    </submittedName>
</protein>
<proteinExistence type="predicted"/>
<dbReference type="InterPro" id="IPR018655">
    <property type="entry name" value="DUF2086"/>
</dbReference>
<dbReference type="Proteomes" id="UP000216354">
    <property type="component" value="Unassembled WGS sequence"/>
</dbReference>
<gene>
    <name evidence="2" type="ORF">CAL27_04525</name>
    <name evidence="1" type="ORF">CEG14_01885</name>
</gene>
<evidence type="ECO:0000313" key="3">
    <source>
        <dbReference type="Proteomes" id="UP000216354"/>
    </source>
</evidence>
<dbReference type="EMBL" id="NEVR01000001">
    <property type="protein sequence ID" value="OZI68732.1"/>
    <property type="molecule type" value="Genomic_DNA"/>
</dbReference>
<accession>A0A261SUI0</accession>
<reference evidence="1 4" key="1">
    <citation type="submission" date="2017-05" db="EMBL/GenBank/DDBJ databases">
        <title>Complete and WGS of Bordetella genogroups.</title>
        <authorList>
            <person name="Spilker T."/>
            <person name="LiPuma J."/>
        </authorList>
    </citation>
    <scope>NUCLEOTIDE SEQUENCE [LARGE SCALE GENOMIC DNA]</scope>
    <source>
        <strain evidence="1 4">AU17610</strain>
    </source>
</reference>
<evidence type="ECO:0000313" key="1">
    <source>
        <dbReference type="EMBL" id="OZI40540.1"/>
    </source>
</evidence>
<sequence length="257" mass="28152">MTLQARLDLDPVARGAGAAGAADPVARLAAADWPGLLAELDAHGRAIVPRLFSPAECARWAAGYDHAAQFRSRVVMSRHGFGRGEYQYYAYPLPDPLPALRALLYERLVPLAGQWRQRLKEGGAALPATHAEFLARCHEAGQRRPTALLLQYGAGDYNCLHQDLYGDLVFPLQMAVLLSAPGRDFEGGEFVMTEQRSGHPACAEVMPLAQGDALIFAVHDRPARGARGWQRRTLRHGVAELRRGTRHTLGVILHDAR</sequence>
<evidence type="ECO:0000313" key="4">
    <source>
        <dbReference type="Proteomes" id="UP000217005"/>
    </source>
</evidence>
<name>A0A261SUI0_9BORD</name>
<dbReference type="RefSeq" id="WP_094824658.1">
    <property type="nucleotide sequence ID" value="NZ_NEVL01000001.1"/>
</dbReference>
<keyword evidence="3" id="KW-1185">Reference proteome</keyword>
<dbReference type="Proteomes" id="UP000217005">
    <property type="component" value="Unassembled WGS sequence"/>
</dbReference>
<comment type="caution">
    <text evidence="1">The sequence shown here is derived from an EMBL/GenBank/DDBJ whole genome shotgun (WGS) entry which is preliminary data.</text>
</comment>
<evidence type="ECO:0000313" key="2">
    <source>
        <dbReference type="EMBL" id="OZI68732.1"/>
    </source>
</evidence>
<dbReference type="EMBL" id="NEVL01000001">
    <property type="protein sequence ID" value="OZI40540.1"/>
    <property type="molecule type" value="Genomic_DNA"/>
</dbReference>
<dbReference type="Pfam" id="PF09859">
    <property type="entry name" value="Oxygenase-NA"/>
    <property type="match status" value="1"/>
</dbReference>